<dbReference type="Pfam" id="PF08668">
    <property type="entry name" value="HDOD"/>
    <property type="match status" value="1"/>
</dbReference>
<evidence type="ECO:0000313" key="2">
    <source>
        <dbReference type="EMBL" id="ODN67155.1"/>
    </source>
</evidence>
<accession>A0A1E3GT94</accession>
<evidence type="ECO:0000259" key="1">
    <source>
        <dbReference type="PROSITE" id="PS51833"/>
    </source>
</evidence>
<keyword evidence="3" id="KW-1185">Reference proteome</keyword>
<dbReference type="STRING" id="291169.A9E74_01227"/>
<dbReference type="AlphaFoldDB" id="A0A1E3GT94"/>
<dbReference type="InterPro" id="IPR013976">
    <property type="entry name" value="HDOD"/>
</dbReference>
<dbReference type="InterPro" id="IPR052340">
    <property type="entry name" value="RNase_Y/CdgJ"/>
</dbReference>
<dbReference type="PANTHER" id="PTHR33525">
    <property type="match status" value="1"/>
</dbReference>
<protein>
    <submittedName>
        <fullName evidence="2">HDOD domain protein</fullName>
    </submittedName>
</protein>
<dbReference type="Proteomes" id="UP000094379">
    <property type="component" value="Unassembled WGS sequence"/>
</dbReference>
<dbReference type="Gene3D" id="1.10.3210.10">
    <property type="entry name" value="Hypothetical protein af1432"/>
    <property type="match status" value="1"/>
</dbReference>
<dbReference type="SUPFAM" id="SSF109604">
    <property type="entry name" value="HD-domain/PDEase-like"/>
    <property type="match status" value="1"/>
</dbReference>
<gene>
    <name evidence="2" type="ORF">A9E74_01227</name>
</gene>
<proteinExistence type="predicted"/>
<organism evidence="2 3">
    <name type="scientific">Methylophaga muralis</name>
    <dbReference type="NCBI Taxonomy" id="291169"/>
    <lineage>
        <taxon>Bacteria</taxon>
        <taxon>Pseudomonadati</taxon>
        <taxon>Pseudomonadota</taxon>
        <taxon>Gammaproteobacteria</taxon>
        <taxon>Thiotrichales</taxon>
        <taxon>Piscirickettsiaceae</taxon>
        <taxon>Methylophaga</taxon>
    </lineage>
</organism>
<comment type="caution">
    <text evidence="2">The sequence shown here is derived from an EMBL/GenBank/DDBJ whole genome shotgun (WGS) entry which is preliminary data.</text>
</comment>
<reference evidence="2 3" key="1">
    <citation type="submission" date="2016-07" db="EMBL/GenBank/DDBJ databases">
        <title>Draft Genome Sequence of Methylophaga muralis Bur 1.</title>
        <authorList>
            <person name="Vasilenko O.V."/>
            <person name="Doronina N.V."/>
            <person name="Shmareva M.N."/>
            <person name="Tarlachkov S.V."/>
            <person name="Mustakhimov I."/>
            <person name="Trotsenko Y.A."/>
        </authorList>
    </citation>
    <scope>NUCLEOTIDE SEQUENCE [LARGE SCALE GENOMIC DNA]</scope>
    <source>
        <strain evidence="2 3">Bur 1</strain>
    </source>
</reference>
<dbReference type="EMBL" id="MCRI01000009">
    <property type="protein sequence ID" value="ODN67155.1"/>
    <property type="molecule type" value="Genomic_DNA"/>
</dbReference>
<feature type="domain" description="HDOD" evidence="1">
    <location>
        <begin position="191"/>
        <end position="375"/>
    </location>
</feature>
<sequence length="392" mass="43616">MTEIYTAYDSLKHFNGLIHRQPLFISKKLDVDSYHLTFLDTNGNTLDEDAPVPEFLSQLSDILQAINHNQKTLLTIPASWQQALFDYSMPGIDLIIEANEKSLSKPASTHVSYAANATSSVGESQTLLIDLDVFSADELSANLPKWRQQHAVLCALNVNAANQFSMCQLHNIDLLQGFFYTLPDTSFDKKIAPAAQTLMELLVKLQDPEVEVDELAEIINQDVALSYKLLRLINSAFFGLPREVGSTRQAIVMLGQNKIKTWASLLCLSGLDNKPNELRTTAMIRGRMCELLAKYYKGHADVFFAAGLFSTLDALMDKPLEVLLQDLPLSEELHSALLLKEGVAGMALNQVLNYERGNWSAIDYSIVSADALLAAYLDALFWAKELTLQLND</sequence>
<evidence type="ECO:0000313" key="3">
    <source>
        <dbReference type="Proteomes" id="UP000094379"/>
    </source>
</evidence>
<dbReference type="PANTHER" id="PTHR33525:SF4">
    <property type="entry name" value="CYCLIC DI-GMP PHOSPHODIESTERASE CDGJ"/>
    <property type="match status" value="1"/>
</dbReference>
<dbReference type="PROSITE" id="PS51833">
    <property type="entry name" value="HDOD"/>
    <property type="match status" value="1"/>
</dbReference>
<dbReference type="RefSeq" id="WP_069295713.1">
    <property type="nucleotide sequence ID" value="NZ_MCRI01000009.1"/>
</dbReference>
<dbReference type="PATRIC" id="fig|291169.3.peg.1231"/>
<name>A0A1E3GT94_9GAMM</name>